<dbReference type="Proteomes" id="UP000280685">
    <property type="component" value="Chromosome 4"/>
</dbReference>
<dbReference type="Pfam" id="PF19086">
    <property type="entry name" value="Terpene_syn_C_2"/>
    <property type="match status" value="1"/>
</dbReference>
<protein>
    <submittedName>
        <fullName evidence="2">Terpene Cyclase</fullName>
    </submittedName>
</protein>
<keyword evidence="3" id="KW-1185">Reference proteome</keyword>
<evidence type="ECO:0000256" key="1">
    <source>
        <dbReference type="SAM" id="MobiDB-lite"/>
    </source>
</evidence>
<name>A0ABY6S8Q8_PODCO</name>
<dbReference type="EMBL" id="LR026967">
    <property type="protein sequence ID" value="VBB79621.1"/>
    <property type="molecule type" value="Genomic_DNA"/>
</dbReference>
<dbReference type="Gene3D" id="1.10.600.10">
    <property type="entry name" value="Farnesyl Diphosphate Synthase"/>
    <property type="match status" value="1"/>
</dbReference>
<evidence type="ECO:0000313" key="3">
    <source>
        <dbReference type="Proteomes" id="UP000280685"/>
    </source>
</evidence>
<dbReference type="InterPro" id="IPR008949">
    <property type="entry name" value="Isoprenoid_synthase_dom_sf"/>
</dbReference>
<proteinExistence type="predicted"/>
<sequence>MPLYDYFHQQDALPTAKTLRLSQYAHTEAAGFCHGYPLARHDAESEANEGGHEARQDWIKHIGCGPVGEYGGCNPADGHFCALVLPMCKPERLRLVSYLLECTFSLSLTPVDQPDKFRRLPPRHRRRRSLSCKPHTPRPPSPSMLTPLSQPTTPNGTTTPHPDAFTLGRRNDIESGHKHLQAKTMRQLLSTDKPCAERIIQTWKAMLATTLKQKSKHFFNLEEYLTFRIVDTGAPFVEATMLFGMGLILPEHDKAKLDEVTRPCFASLALANDYFSFDREYAEFCCGQKRNKEESRLINAVWLCMNWYGVAVEVAKGMVREACNGYEKEFLRRSEEFLRGWEGGRSEKDVWERYFRGLKHQVSGNVVWSLRCPRYYPDERGFDPNAGVEDAVTAEMRRSFLAGKQEEEQKDSDWWEQGLDVTSPEVEVVMSRG</sequence>
<dbReference type="SUPFAM" id="SSF48576">
    <property type="entry name" value="Terpenoid synthases"/>
    <property type="match status" value="1"/>
</dbReference>
<gene>
    <name evidence="2" type="ORF">PODCO_402030</name>
</gene>
<accession>A0ABY6S8Q8</accession>
<feature type="region of interest" description="Disordered" evidence="1">
    <location>
        <begin position="113"/>
        <end position="161"/>
    </location>
</feature>
<feature type="compositionally biased region" description="Low complexity" evidence="1">
    <location>
        <begin position="151"/>
        <end position="161"/>
    </location>
</feature>
<organism evidence="2 3">
    <name type="scientific">Podospora comata</name>
    <dbReference type="NCBI Taxonomy" id="48703"/>
    <lineage>
        <taxon>Eukaryota</taxon>
        <taxon>Fungi</taxon>
        <taxon>Dikarya</taxon>
        <taxon>Ascomycota</taxon>
        <taxon>Pezizomycotina</taxon>
        <taxon>Sordariomycetes</taxon>
        <taxon>Sordariomycetidae</taxon>
        <taxon>Sordariales</taxon>
        <taxon>Podosporaceae</taxon>
        <taxon>Podospora</taxon>
    </lineage>
</organism>
<reference evidence="2" key="1">
    <citation type="submission" date="2018-02" db="EMBL/GenBank/DDBJ databases">
        <authorList>
            <person name="Silar P."/>
        </authorList>
    </citation>
    <scope>NUCLEOTIDE SEQUENCE [LARGE SCALE GENOMIC DNA]</scope>
    <source>
        <strain evidence="2">T</strain>
    </source>
</reference>
<evidence type="ECO:0000313" key="2">
    <source>
        <dbReference type="EMBL" id="VBB79621.1"/>
    </source>
</evidence>
<feature type="compositionally biased region" description="Basic residues" evidence="1">
    <location>
        <begin position="119"/>
        <end position="130"/>
    </location>
</feature>